<dbReference type="InterPro" id="IPR036291">
    <property type="entry name" value="NAD(P)-bd_dom_sf"/>
</dbReference>
<dbReference type="SUPFAM" id="SSF51735">
    <property type="entry name" value="NAD(P)-binding Rossmann-fold domains"/>
    <property type="match status" value="1"/>
</dbReference>
<evidence type="ECO:0000259" key="4">
    <source>
        <dbReference type="Pfam" id="PF05368"/>
    </source>
</evidence>
<dbReference type="PANTHER" id="PTHR10353:SF36">
    <property type="entry name" value="LP05116P"/>
    <property type="match status" value="1"/>
</dbReference>
<dbReference type="InterPro" id="IPR008030">
    <property type="entry name" value="NmrA-like"/>
</dbReference>
<evidence type="ECO:0000313" key="5">
    <source>
        <dbReference type="EMBL" id="KAL1897481.1"/>
    </source>
</evidence>
<protein>
    <recommendedName>
        <fullName evidence="4">NmrA-like domain-containing protein</fullName>
    </recommendedName>
</protein>
<dbReference type="PANTHER" id="PTHR10353">
    <property type="entry name" value="GLYCOSYL HYDROLASE"/>
    <property type="match status" value="1"/>
</dbReference>
<dbReference type="Gene3D" id="3.20.20.80">
    <property type="entry name" value="Glycosidases"/>
    <property type="match status" value="1"/>
</dbReference>
<dbReference type="Gene3D" id="3.90.25.10">
    <property type="entry name" value="UDP-galactose 4-epimerase, domain 1"/>
    <property type="match status" value="1"/>
</dbReference>
<name>A0ABR3ZA01_9PEZI</name>
<dbReference type="Gene3D" id="3.40.50.720">
    <property type="entry name" value="NAD(P)-binding Rossmann-like Domain"/>
    <property type="match status" value="1"/>
</dbReference>
<proteinExistence type="inferred from homology"/>
<gene>
    <name evidence="5" type="ORF">Cpir12675_002336</name>
</gene>
<comment type="caution">
    <text evidence="5">The sequence shown here is derived from an EMBL/GenBank/DDBJ whole genome shotgun (WGS) entry which is preliminary data.</text>
</comment>
<comment type="similarity">
    <text evidence="1">Belongs to the glycosyl hydrolase 1 family.</text>
</comment>
<dbReference type="Pfam" id="PF05368">
    <property type="entry name" value="NmrA"/>
    <property type="match status" value="1"/>
</dbReference>
<reference evidence="5 6" key="1">
    <citation type="journal article" date="2024" name="IMA Fungus">
        <title>IMA Genome - F19 : A genome assembly and annotation guide to empower mycologists, including annotated draft genome sequences of Ceratocystis pirilliformis, Diaporthe australafricana, Fusarium ophioides, Paecilomyces lecythidis, and Sporothrix stenoceras.</title>
        <authorList>
            <person name="Aylward J."/>
            <person name="Wilson A.M."/>
            <person name="Visagie C.M."/>
            <person name="Spraker J."/>
            <person name="Barnes I."/>
            <person name="Buitendag C."/>
            <person name="Ceriani C."/>
            <person name="Del Mar Angel L."/>
            <person name="du Plessis D."/>
            <person name="Fuchs T."/>
            <person name="Gasser K."/>
            <person name="Kramer D."/>
            <person name="Li W."/>
            <person name="Munsamy K."/>
            <person name="Piso A."/>
            <person name="Price J.L."/>
            <person name="Sonnekus B."/>
            <person name="Thomas C."/>
            <person name="van der Nest A."/>
            <person name="van Dijk A."/>
            <person name="van Heerden A."/>
            <person name="van Vuuren N."/>
            <person name="Yilmaz N."/>
            <person name="Duong T.A."/>
            <person name="van der Merwe N.A."/>
            <person name="Wingfield M.J."/>
            <person name="Wingfield B.D."/>
        </authorList>
    </citation>
    <scope>NUCLEOTIDE SEQUENCE [LARGE SCALE GENOMIC DNA]</scope>
    <source>
        <strain evidence="5 6">CMW 12675</strain>
    </source>
</reference>
<dbReference type="InterPro" id="IPR001360">
    <property type="entry name" value="Glyco_hydro_1"/>
</dbReference>
<accession>A0ABR3ZA01</accession>
<dbReference type="InterPro" id="IPR017853">
    <property type="entry name" value="GH"/>
</dbReference>
<dbReference type="Pfam" id="PF00232">
    <property type="entry name" value="Glyco_hydro_1"/>
    <property type="match status" value="1"/>
</dbReference>
<sequence length="804" mass="90224">MSSPKLIVVLGATGNQGGSVARRFLQAGFRVRGICRDTSTEPAVKLASLGAEMVSANLDNLETLIPAFAGANVIFSVTQYWEPFFAGRAKAAELGITCRRYAYDVEFQQGKNIVDAAATTIDTLDPNGFLVSTLSHAGKCSNGSRKELYHFDAKADVYPYYVEEKYPELAKKMSCIQTGYFYTSFRILPQSWLFKRPDGIVEMATTTKADRVVPHLIPSEDMGNFTYAVYQMPPGKNYMAAGAVCSWSDWMATWGRVTGLPAIYREVSTKELIDSPNDEMLGQEIEDMFTYNNEPGYDGGMDLLYAEDLVKAGIDCPMTSLEDWMKRYDWSEWIYQIEGSVDVDGRGPSIWDTFCATEGKIADGSSGAVACDSYKQASSDVALLKSLGAKCYRFSISWSRVIPLGGRNDPINKIGLDYYVGFVDELLAAGITPFVTLFHWDLPDALDKCYGGLLNRTEFPLDFEHYAQLMFKALPKVKHWITFNEPWCSAILGYGIGVNAPGRTSDRTKSPVGDSAREPWIVGHNILVAHGRAVRTYRAMFTADSATDTSPTSRGIIGITLNGDFAYPWDPENLLDHIAATRRLEFSMAWFADPIYFGAYPESMREQLGSRLPEFTSEERELVLGSNDFYGMNHYTSNYAKHKDGLAPDWDFVGHMDLNFWNKAGDCIGDETQSAWLRPCARGFRDLLVWLSKRYNNPTIYVTENGTSVKNESNLEIKDMINDEFRVRYFYDYIRAMAEACEKDGVNVKGYMGWSLMDNFEWADGYQTRFGVVAVDYKDNQKRYPKKSAKAMKPLFESLINSAP</sequence>
<evidence type="ECO:0000256" key="1">
    <source>
        <dbReference type="ARBA" id="ARBA00010838"/>
    </source>
</evidence>
<evidence type="ECO:0000313" key="6">
    <source>
        <dbReference type="Proteomes" id="UP001583280"/>
    </source>
</evidence>
<keyword evidence="6" id="KW-1185">Reference proteome</keyword>
<feature type="domain" description="NmrA-like" evidence="4">
    <location>
        <begin position="5"/>
        <end position="311"/>
    </location>
</feature>
<dbReference type="PRINTS" id="PR00131">
    <property type="entry name" value="GLHYDRLASE1"/>
</dbReference>
<evidence type="ECO:0000256" key="2">
    <source>
        <dbReference type="ARBA" id="ARBA00022801"/>
    </source>
</evidence>
<dbReference type="SUPFAM" id="SSF51445">
    <property type="entry name" value="(Trans)glycosidases"/>
    <property type="match status" value="1"/>
</dbReference>
<organism evidence="5 6">
    <name type="scientific">Ceratocystis pirilliformis</name>
    <dbReference type="NCBI Taxonomy" id="259994"/>
    <lineage>
        <taxon>Eukaryota</taxon>
        <taxon>Fungi</taxon>
        <taxon>Dikarya</taxon>
        <taxon>Ascomycota</taxon>
        <taxon>Pezizomycotina</taxon>
        <taxon>Sordariomycetes</taxon>
        <taxon>Hypocreomycetidae</taxon>
        <taxon>Microascales</taxon>
        <taxon>Ceratocystidaceae</taxon>
        <taxon>Ceratocystis</taxon>
    </lineage>
</organism>
<dbReference type="Proteomes" id="UP001583280">
    <property type="component" value="Unassembled WGS sequence"/>
</dbReference>
<keyword evidence="3" id="KW-0326">Glycosidase</keyword>
<evidence type="ECO:0000256" key="3">
    <source>
        <dbReference type="ARBA" id="ARBA00023295"/>
    </source>
</evidence>
<keyword evidence="2" id="KW-0378">Hydrolase</keyword>
<dbReference type="EMBL" id="JAWDJO010000045">
    <property type="protein sequence ID" value="KAL1897481.1"/>
    <property type="molecule type" value="Genomic_DNA"/>
</dbReference>